<proteinExistence type="inferred from homology"/>
<gene>
    <name evidence="2" type="ORF">DVH24_039544</name>
</gene>
<accession>A0A498I908</accession>
<dbReference type="InterPro" id="IPR007587">
    <property type="entry name" value="SAPS"/>
</dbReference>
<comment type="similarity">
    <text evidence="1">Belongs to the SAPS family.</text>
</comment>
<protein>
    <submittedName>
        <fullName evidence="2">Uncharacterized protein</fullName>
    </submittedName>
</protein>
<dbReference type="GO" id="GO:0019888">
    <property type="term" value="F:protein phosphatase regulator activity"/>
    <property type="evidence" value="ECO:0007669"/>
    <property type="project" value="TreeGrafter"/>
</dbReference>
<organism evidence="2 3">
    <name type="scientific">Malus domestica</name>
    <name type="common">Apple</name>
    <name type="synonym">Pyrus malus</name>
    <dbReference type="NCBI Taxonomy" id="3750"/>
    <lineage>
        <taxon>Eukaryota</taxon>
        <taxon>Viridiplantae</taxon>
        <taxon>Streptophyta</taxon>
        <taxon>Embryophyta</taxon>
        <taxon>Tracheophyta</taxon>
        <taxon>Spermatophyta</taxon>
        <taxon>Magnoliopsida</taxon>
        <taxon>eudicotyledons</taxon>
        <taxon>Gunneridae</taxon>
        <taxon>Pentapetalae</taxon>
        <taxon>rosids</taxon>
        <taxon>fabids</taxon>
        <taxon>Rosales</taxon>
        <taxon>Rosaceae</taxon>
        <taxon>Amygdaloideae</taxon>
        <taxon>Maleae</taxon>
        <taxon>Malus</taxon>
    </lineage>
</organism>
<dbReference type="Proteomes" id="UP000290289">
    <property type="component" value="Chromosome 14"/>
</dbReference>
<dbReference type="GO" id="GO:0019903">
    <property type="term" value="F:protein phosphatase binding"/>
    <property type="evidence" value="ECO:0007669"/>
    <property type="project" value="InterPro"/>
</dbReference>
<comment type="caution">
    <text evidence="2">The sequence shown here is derived from an EMBL/GenBank/DDBJ whole genome shotgun (WGS) entry which is preliminary data.</text>
</comment>
<name>A0A498I908_MALDO</name>
<reference evidence="2 3" key="1">
    <citation type="submission" date="2018-10" db="EMBL/GenBank/DDBJ databases">
        <title>A high-quality apple genome assembly.</title>
        <authorList>
            <person name="Hu J."/>
        </authorList>
    </citation>
    <scope>NUCLEOTIDE SEQUENCE [LARGE SCALE GENOMIC DNA]</scope>
    <source>
        <strain evidence="3">cv. HFTH1</strain>
        <tissue evidence="2">Young leaf</tissue>
    </source>
</reference>
<dbReference type="EMBL" id="RDQH01000340">
    <property type="protein sequence ID" value="RXH77573.1"/>
    <property type="molecule type" value="Genomic_DNA"/>
</dbReference>
<evidence type="ECO:0000313" key="2">
    <source>
        <dbReference type="EMBL" id="RXH77573.1"/>
    </source>
</evidence>
<keyword evidence="3" id="KW-1185">Reference proteome</keyword>
<evidence type="ECO:0000256" key="1">
    <source>
        <dbReference type="ARBA" id="ARBA00006180"/>
    </source>
</evidence>
<dbReference type="PANTHER" id="PTHR12634:SF37">
    <property type="entry name" value="SIT4 PHOSPHATASE-ASSOCIATED FAMILY PROTEIN"/>
    <property type="match status" value="1"/>
</dbReference>
<dbReference type="PANTHER" id="PTHR12634">
    <property type="entry name" value="SIT4 YEAST -ASSOCIATING PROTEIN-RELATED"/>
    <property type="match status" value="1"/>
</dbReference>
<dbReference type="AlphaFoldDB" id="A0A498I908"/>
<evidence type="ECO:0000313" key="3">
    <source>
        <dbReference type="Proteomes" id="UP000290289"/>
    </source>
</evidence>
<sequence length="128" mass="14620">MSSLVLQIRQLRDLSNLRCSRPTRMLAVLKSRQKITYGVPYISPAESTDKPAVAAEGKSPPGMGNIGHITRISNKIIQLGKNNRKIHSKCLQQNREFSDWCTNVLPRRNYVENVYLWTRGHAKFLITK</sequence>
<dbReference type="STRING" id="3750.A0A498I908"/>